<proteinExistence type="predicted"/>
<protein>
    <submittedName>
        <fullName evidence="2">Uncharacterized protein</fullName>
    </submittedName>
</protein>
<evidence type="ECO:0000256" key="1">
    <source>
        <dbReference type="SAM" id="MobiDB-lite"/>
    </source>
</evidence>
<evidence type="ECO:0000313" key="2">
    <source>
        <dbReference type="EMBL" id="GGL46903.1"/>
    </source>
</evidence>
<dbReference type="AlphaFoldDB" id="A0A917RZN0"/>
<gene>
    <name evidence="2" type="ORF">GCM10011588_72240</name>
</gene>
<organism evidence="2 3">
    <name type="scientific">Nocardia jinanensis</name>
    <dbReference type="NCBI Taxonomy" id="382504"/>
    <lineage>
        <taxon>Bacteria</taxon>
        <taxon>Bacillati</taxon>
        <taxon>Actinomycetota</taxon>
        <taxon>Actinomycetes</taxon>
        <taxon>Mycobacteriales</taxon>
        <taxon>Nocardiaceae</taxon>
        <taxon>Nocardia</taxon>
    </lineage>
</organism>
<dbReference type="EMBL" id="BMMH01000046">
    <property type="protein sequence ID" value="GGL46903.1"/>
    <property type="molecule type" value="Genomic_DNA"/>
</dbReference>
<reference evidence="2" key="1">
    <citation type="journal article" date="2014" name="Int. J. Syst. Evol. Microbiol.">
        <title>Complete genome sequence of Corynebacterium casei LMG S-19264T (=DSM 44701T), isolated from a smear-ripened cheese.</title>
        <authorList>
            <consortium name="US DOE Joint Genome Institute (JGI-PGF)"/>
            <person name="Walter F."/>
            <person name="Albersmeier A."/>
            <person name="Kalinowski J."/>
            <person name="Ruckert C."/>
        </authorList>
    </citation>
    <scope>NUCLEOTIDE SEQUENCE</scope>
    <source>
        <strain evidence="2">CGMCC 4.3508</strain>
    </source>
</reference>
<accession>A0A917RZN0</accession>
<evidence type="ECO:0000313" key="3">
    <source>
        <dbReference type="Proteomes" id="UP000638263"/>
    </source>
</evidence>
<reference evidence="2" key="2">
    <citation type="submission" date="2020-09" db="EMBL/GenBank/DDBJ databases">
        <authorList>
            <person name="Sun Q."/>
            <person name="Zhou Y."/>
        </authorList>
    </citation>
    <scope>NUCLEOTIDE SEQUENCE</scope>
    <source>
        <strain evidence="2">CGMCC 4.3508</strain>
    </source>
</reference>
<keyword evidence="3" id="KW-1185">Reference proteome</keyword>
<dbReference type="Proteomes" id="UP000638263">
    <property type="component" value="Unassembled WGS sequence"/>
</dbReference>
<feature type="region of interest" description="Disordered" evidence="1">
    <location>
        <begin position="1"/>
        <end position="24"/>
    </location>
</feature>
<name>A0A917RZN0_9NOCA</name>
<comment type="caution">
    <text evidence="2">The sequence shown here is derived from an EMBL/GenBank/DDBJ whole genome shotgun (WGS) entry which is preliminary data.</text>
</comment>
<sequence>MLPCRLDQATVDQYPGAGQEPGGVLWESTSHSASWRVVARSDEWGETRGCPDTDTGAQRRAPTGYSACVRAGCGVGCIHGVTGGSVQSGPGLTEASGMEVLVVDVEAVEEPLPCLARHTA</sequence>